<dbReference type="RefSeq" id="XP_044661083.1">
    <property type="nucleotide sequence ID" value="XM_044805148.1"/>
</dbReference>
<sequence>MAPPPKHVLRLRRTDNKSAHFLVHVAQEGRNELDLKLIGTDRSELYVASLTAADTKSYHDRNFNGSEEDFQTLLKFSLLHYRSDAILPASLHGVETVAAINGPTASITIRKNVDGITQRLGTIHLQENTSHTEIDTFDWVEAATAEADELRSQLDGLQISVESQKNSVAKLTTELDMLLRAKKAHEDDLLSKFAALLNAKKLKIRDQQRLLNGAHIDPVSATEVSNARSSRTTRKAGASRSGKRKAKATPSRAMGEEQSDPEGAIAEEDHTMNGSEVDTPRHDQVTPEPDDADAAMETEDEEVSKPAAGARRSQSTQERWKERIDVDEKKSSAEDTNTRKLPSRAAKGSISPVAADVDDEDEETDDEL</sequence>
<accession>A0A9P3CQ27</accession>
<dbReference type="OrthoDB" id="8064436at2759"/>
<proteinExistence type="predicted"/>
<dbReference type="SUPFAM" id="SSF58022">
    <property type="entry name" value="XRCC4, C-terminal oligomerization domain"/>
    <property type="match status" value="1"/>
</dbReference>
<dbReference type="EMBL" id="BOLY01000006">
    <property type="protein sequence ID" value="GIZ46596.1"/>
    <property type="molecule type" value="Genomic_DNA"/>
</dbReference>
<name>A0A9P3CQ27_9PEZI</name>
<dbReference type="Proteomes" id="UP000825890">
    <property type="component" value="Unassembled WGS sequence"/>
</dbReference>
<protein>
    <recommendedName>
        <fullName evidence="5">DNA repair protein XRCC4</fullName>
    </recommendedName>
</protein>
<evidence type="ECO:0008006" key="5">
    <source>
        <dbReference type="Google" id="ProtNLM"/>
    </source>
</evidence>
<keyword evidence="4" id="KW-1185">Reference proteome</keyword>
<comment type="caution">
    <text evidence="3">The sequence shown here is derived from an EMBL/GenBank/DDBJ whole genome shotgun (WGS) entry which is preliminary data.</text>
</comment>
<evidence type="ECO:0000256" key="2">
    <source>
        <dbReference type="SAM" id="MobiDB-lite"/>
    </source>
</evidence>
<keyword evidence="1" id="KW-0175">Coiled coil</keyword>
<dbReference type="AlphaFoldDB" id="A0A9P3CQ27"/>
<feature type="coiled-coil region" evidence="1">
    <location>
        <begin position="140"/>
        <end position="188"/>
    </location>
</feature>
<evidence type="ECO:0000256" key="1">
    <source>
        <dbReference type="SAM" id="Coils"/>
    </source>
</evidence>
<reference evidence="3 4" key="1">
    <citation type="submission" date="2021-01" db="EMBL/GenBank/DDBJ databases">
        <title>Cercospora kikuchii MAFF 305040 whole genome shotgun sequence.</title>
        <authorList>
            <person name="Kashiwa T."/>
            <person name="Suzuki T."/>
        </authorList>
    </citation>
    <scope>NUCLEOTIDE SEQUENCE [LARGE SCALE GENOMIC DNA]</scope>
    <source>
        <strain evidence="3 4">MAFF 305040</strain>
    </source>
</reference>
<evidence type="ECO:0000313" key="3">
    <source>
        <dbReference type="EMBL" id="GIZ46596.1"/>
    </source>
</evidence>
<feature type="compositionally biased region" description="Basic and acidic residues" evidence="2">
    <location>
        <begin position="318"/>
        <end position="338"/>
    </location>
</feature>
<organism evidence="3 4">
    <name type="scientific">Cercospora kikuchii</name>
    <dbReference type="NCBI Taxonomy" id="84275"/>
    <lineage>
        <taxon>Eukaryota</taxon>
        <taxon>Fungi</taxon>
        <taxon>Dikarya</taxon>
        <taxon>Ascomycota</taxon>
        <taxon>Pezizomycotina</taxon>
        <taxon>Dothideomycetes</taxon>
        <taxon>Dothideomycetidae</taxon>
        <taxon>Mycosphaerellales</taxon>
        <taxon>Mycosphaerellaceae</taxon>
        <taxon>Cercospora</taxon>
    </lineage>
</organism>
<dbReference type="InterPro" id="IPR014751">
    <property type="entry name" value="XRCC4-like_C"/>
</dbReference>
<feature type="region of interest" description="Disordered" evidence="2">
    <location>
        <begin position="222"/>
        <end position="368"/>
    </location>
</feature>
<dbReference type="GeneID" id="68295291"/>
<dbReference type="Gene3D" id="1.20.5.370">
    <property type="match status" value="1"/>
</dbReference>
<feature type="compositionally biased region" description="Acidic residues" evidence="2">
    <location>
        <begin position="288"/>
        <end position="302"/>
    </location>
</feature>
<dbReference type="PANTHER" id="PTHR42067">
    <property type="entry name" value="YALI0C15378P"/>
    <property type="match status" value="1"/>
</dbReference>
<dbReference type="PANTHER" id="PTHR42067:SF1">
    <property type="entry name" value="MITOTIC APPARATUS PROTEIN P62"/>
    <property type="match status" value="1"/>
</dbReference>
<feature type="compositionally biased region" description="Acidic residues" evidence="2">
    <location>
        <begin position="356"/>
        <end position="368"/>
    </location>
</feature>
<evidence type="ECO:0000313" key="4">
    <source>
        <dbReference type="Proteomes" id="UP000825890"/>
    </source>
</evidence>
<gene>
    <name evidence="3" type="ORF">CKM354_000971600</name>
</gene>